<sequence length="330" mass="34846">MRRTLILGGTAWLGHEIARQAVARGDEVVCLARGTSGSAPDGARLVVADRAQPGAYDALDGEWDHVVELSYDLPLVTSALDALADRARHWTLVSTVSVYARTDVPGADESADVVEPVDLTDYGQAKVAAERATSARVGSRLLVVRPGLIAGPGDPSDRFGYWVARLSRGGTVLSPTAAGRYVQVIDVGDLAGFVVRAGSDGTTGVVDAVGHPHSFAELLSQARDVTGFEGEIVEADDPWLLDHDVRYWAGPRSLPLWIPVEDAGFARRSNAAYLAAGGTVRPLVDTLRRTLDDEVARGVDRERRSGLASADEAALVAELGAAAAPASHQR</sequence>
<dbReference type="OrthoDB" id="7941246at2"/>
<evidence type="ECO:0000313" key="3">
    <source>
        <dbReference type="Proteomes" id="UP000000322"/>
    </source>
</evidence>
<organism evidence="2 3">
    <name type="scientific">Sanguibacter keddieii (strain ATCC 51767 / DSM 10542 / NCFB 3025 / ST-74)</name>
    <dbReference type="NCBI Taxonomy" id="446469"/>
    <lineage>
        <taxon>Bacteria</taxon>
        <taxon>Bacillati</taxon>
        <taxon>Actinomycetota</taxon>
        <taxon>Actinomycetes</taxon>
        <taxon>Micrococcales</taxon>
        <taxon>Sanguibacteraceae</taxon>
        <taxon>Sanguibacter</taxon>
    </lineage>
</organism>
<dbReference type="EMBL" id="CP001819">
    <property type="protein sequence ID" value="ACZ21853.1"/>
    <property type="molecule type" value="Genomic_DNA"/>
</dbReference>
<dbReference type="InterPro" id="IPR036291">
    <property type="entry name" value="NAD(P)-bd_dom_sf"/>
</dbReference>
<dbReference type="RefSeq" id="WP_012866922.1">
    <property type="nucleotide sequence ID" value="NC_013521.1"/>
</dbReference>
<dbReference type="PANTHER" id="PTHR48079">
    <property type="entry name" value="PROTEIN YEEZ"/>
    <property type="match status" value="1"/>
</dbReference>
<dbReference type="AlphaFoldDB" id="D1BHD3"/>
<dbReference type="STRING" id="446469.Sked_19280"/>
<dbReference type="Gene3D" id="3.40.50.720">
    <property type="entry name" value="NAD(P)-binding Rossmann-like Domain"/>
    <property type="match status" value="1"/>
</dbReference>
<reference evidence="2 3" key="1">
    <citation type="journal article" date="2009" name="Stand. Genomic Sci.">
        <title>Complete genome sequence of Sanguibacter keddieii type strain (ST-74).</title>
        <authorList>
            <person name="Ivanova N."/>
            <person name="Sikorski J."/>
            <person name="Sims D."/>
            <person name="Brettin T."/>
            <person name="Detter J.C."/>
            <person name="Han C."/>
            <person name="Lapidus A."/>
            <person name="Copeland A."/>
            <person name="Glavina Del Rio T."/>
            <person name="Nolan M."/>
            <person name="Chen F."/>
            <person name="Lucas S."/>
            <person name="Tice H."/>
            <person name="Cheng J.F."/>
            <person name="Bruce D."/>
            <person name="Goodwin L."/>
            <person name="Pitluck S."/>
            <person name="Pati A."/>
            <person name="Mavromatis K."/>
            <person name="Chen A."/>
            <person name="Palaniappan K."/>
            <person name="D'haeseleer P."/>
            <person name="Chain P."/>
            <person name="Bristow J."/>
            <person name="Eisen J.A."/>
            <person name="Markowitz V."/>
            <person name="Hugenholtz P."/>
            <person name="Goker M."/>
            <person name="Pukall R."/>
            <person name="Klenk H.P."/>
            <person name="Kyrpides N.C."/>
        </authorList>
    </citation>
    <scope>NUCLEOTIDE SEQUENCE [LARGE SCALE GENOMIC DNA]</scope>
    <source>
        <strain evidence="3">ATCC 51767 / DSM 10542 / NCFB 3025 / ST-74</strain>
    </source>
</reference>
<accession>D1BHD3</accession>
<name>D1BHD3_SANKS</name>
<dbReference type="Proteomes" id="UP000000322">
    <property type="component" value="Chromosome"/>
</dbReference>
<dbReference type="Pfam" id="PF01370">
    <property type="entry name" value="Epimerase"/>
    <property type="match status" value="1"/>
</dbReference>
<dbReference type="SUPFAM" id="SSF51735">
    <property type="entry name" value="NAD(P)-binding Rossmann-fold domains"/>
    <property type="match status" value="1"/>
</dbReference>
<dbReference type="eggNOG" id="COG0451">
    <property type="taxonomic scope" value="Bacteria"/>
</dbReference>
<proteinExistence type="predicted"/>
<evidence type="ECO:0000313" key="2">
    <source>
        <dbReference type="EMBL" id="ACZ21853.1"/>
    </source>
</evidence>
<dbReference type="KEGG" id="ske:Sked_19280"/>
<dbReference type="GO" id="GO:0004029">
    <property type="term" value="F:aldehyde dehydrogenase (NAD+) activity"/>
    <property type="evidence" value="ECO:0007669"/>
    <property type="project" value="TreeGrafter"/>
</dbReference>
<dbReference type="InterPro" id="IPR051783">
    <property type="entry name" value="NAD(P)-dependent_oxidoreduct"/>
</dbReference>
<feature type="domain" description="NAD-dependent epimerase/dehydratase" evidence="1">
    <location>
        <begin position="5"/>
        <end position="199"/>
    </location>
</feature>
<protein>
    <submittedName>
        <fullName evidence="2">Nucleoside-diphosphate-sugar epimerase</fullName>
    </submittedName>
</protein>
<dbReference type="GO" id="GO:0005737">
    <property type="term" value="C:cytoplasm"/>
    <property type="evidence" value="ECO:0007669"/>
    <property type="project" value="TreeGrafter"/>
</dbReference>
<evidence type="ECO:0000259" key="1">
    <source>
        <dbReference type="Pfam" id="PF01370"/>
    </source>
</evidence>
<dbReference type="HOGENOM" id="CLU_061176_2_0_11"/>
<dbReference type="PANTHER" id="PTHR48079:SF6">
    <property type="entry name" value="NAD(P)-BINDING DOMAIN-CONTAINING PROTEIN-RELATED"/>
    <property type="match status" value="1"/>
</dbReference>
<dbReference type="InterPro" id="IPR001509">
    <property type="entry name" value="Epimerase_deHydtase"/>
</dbReference>
<gene>
    <name evidence="2" type="ordered locus">Sked_19280</name>
</gene>
<keyword evidence="3" id="KW-1185">Reference proteome</keyword>